<accession>A0ABT4X6B5</accession>
<dbReference type="RefSeq" id="WP_271341548.1">
    <property type="nucleotide sequence ID" value="NZ_JAQKAB010000009.1"/>
</dbReference>
<keyword evidence="1" id="KW-1133">Transmembrane helix</keyword>
<dbReference type="Proteomes" id="UP001211894">
    <property type="component" value="Unassembled WGS sequence"/>
</dbReference>
<sequence>MKKNLRWLKFIIMLIIIGIVVKIINNYFEHLNVILHNIFLYLLLASLLCIFLGVINPKRFVLFKKKSRVTGGLGYALIAIVFFILFGMTL</sequence>
<evidence type="ECO:0008006" key="4">
    <source>
        <dbReference type="Google" id="ProtNLM"/>
    </source>
</evidence>
<keyword evidence="1" id="KW-0812">Transmembrane</keyword>
<name>A0ABT4X6B5_9BACI</name>
<evidence type="ECO:0000256" key="1">
    <source>
        <dbReference type="SAM" id="Phobius"/>
    </source>
</evidence>
<reference evidence="2 3" key="1">
    <citation type="submission" date="2023-01" db="EMBL/GenBank/DDBJ databases">
        <title>Bacillus changyiensis sp. nov., isolated from a coastal deposit.</title>
        <authorList>
            <person name="Xiao G."/>
            <person name="Lai Q."/>
            <person name="Hu Z."/>
            <person name="Shao Z."/>
        </authorList>
    </citation>
    <scope>NUCLEOTIDE SEQUENCE [LARGE SCALE GENOMIC DNA]</scope>
    <source>
        <strain evidence="2 3">CLL-7-23</strain>
    </source>
</reference>
<protein>
    <recommendedName>
        <fullName evidence="4">AI-2E family transporter</fullName>
    </recommendedName>
</protein>
<organism evidence="2 3">
    <name type="scientific">Bacillus changyiensis</name>
    <dbReference type="NCBI Taxonomy" id="3004103"/>
    <lineage>
        <taxon>Bacteria</taxon>
        <taxon>Bacillati</taxon>
        <taxon>Bacillota</taxon>
        <taxon>Bacilli</taxon>
        <taxon>Bacillales</taxon>
        <taxon>Bacillaceae</taxon>
        <taxon>Bacillus</taxon>
    </lineage>
</organism>
<evidence type="ECO:0000313" key="3">
    <source>
        <dbReference type="Proteomes" id="UP001211894"/>
    </source>
</evidence>
<keyword evidence="1" id="KW-0472">Membrane</keyword>
<keyword evidence="3" id="KW-1185">Reference proteome</keyword>
<proteinExistence type="predicted"/>
<comment type="caution">
    <text evidence="2">The sequence shown here is derived from an EMBL/GenBank/DDBJ whole genome shotgun (WGS) entry which is preliminary data.</text>
</comment>
<dbReference type="EMBL" id="JAQKAB010000009">
    <property type="protein sequence ID" value="MDA7027730.1"/>
    <property type="molecule type" value="Genomic_DNA"/>
</dbReference>
<evidence type="ECO:0000313" key="2">
    <source>
        <dbReference type="EMBL" id="MDA7027730.1"/>
    </source>
</evidence>
<feature type="transmembrane region" description="Helical" evidence="1">
    <location>
        <begin position="67"/>
        <end position="88"/>
    </location>
</feature>
<feature type="transmembrane region" description="Helical" evidence="1">
    <location>
        <begin position="34"/>
        <end position="55"/>
    </location>
</feature>
<feature type="transmembrane region" description="Helical" evidence="1">
    <location>
        <begin position="7"/>
        <end position="28"/>
    </location>
</feature>
<gene>
    <name evidence="2" type="ORF">PJ311_14175</name>
</gene>